<gene>
    <name evidence="1" type="ORF">NW762_009362</name>
</gene>
<keyword evidence="2" id="KW-1185">Reference proteome</keyword>
<accession>A0A9W8RV72</accession>
<dbReference type="AlphaFoldDB" id="A0A9W8RV72"/>
<evidence type="ECO:0000313" key="2">
    <source>
        <dbReference type="Proteomes" id="UP001152049"/>
    </source>
</evidence>
<proteinExistence type="predicted"/>
<dbReference type="OrthoDB" id="4155294at2759"/>
<comment type="caution">
    <text evidence="1">The sequence shown here is derived from an EMBL/GenBank/DDBJ whole genome shotgun (WGS) entry which is preliminary data.</text>
</comment>
<dbReference type="Proteomes" id="UP001152049">
    <property type="component" value="Unassembled WGS sequence"/>
</dbReference>
<name>A0A9W8RV72_9HYPO</name>
<reference evidence="1" key="1">
    <citation type="submission" date="2022-09" db="EMBL/GenBank/DDBJ databases">
        <title>Fusarium specimens isolated from Avocado Roots.</title>
        <authorList>
            <person name="Stajich J."/>
            <person name="Roper C."/>
            <person name="Heimlech-Rivalta G."/>
        </authorList>
    </citation>
    <scope>NUCLEOTIDE SEQUENCE</scope>
    <source>
        <strain evidence="1">CF00136</strain>
    </source>
</reference>
<organism evidence="1 2">
    <name type="scientific">Fusarium torreyae</name>
    <dbReference type="NCBI Taxonomy" id="1237075"/>
    <lineage>
        <taxon>Eukaryota</taxon>
        <taxon>Fungi</taxon>
        <taxon>Dikarya</taxon>
        <taxon>Ascomycota</taxon>
        <taxon>Pezizomycotina</taxon>
        <taxon>Sordariomycetes</taxon>
        <taxon>Hypocreomycetidae</taxon>
        <taxon>Hypocreales</taxon>
        <taxon>Nectriaceae</taxon>
        <taxon>Fusarium</taxon>
    </lineage>
</organism>
<sequence>MSSSISSAIESLCISHDRHIKLPFEIKDGNDFHSKLWDVFPNTISIIEGPGDPFWLHFTVKKLPRRPWPLTINGIPFTIAASYKPAPKLSWACHRKLYDGEVGRGQLIPHHGFCLGNLGYKIAGYRICQSFDGTQDAFSDQDLRLIAGEAAGEISKHNPSIDLIELVFTLEKRCIAVLSIGSAFRIPSLFLPWCIASCPVFYTRKEHFHLPEWASWDSNPIGEYNRSPRPLITRLSPRSMLHGNHGPPGSPVHMLLTAPGVLVKDKSKHCFMTVARHAVGRHNEIRPGSRDGEHVLGKIIHEIPCTDTALVKLEGDVIFANDILDEKQSPQLKKLTRLFGEDPEDKLEWNTVVRFASPCALNVDGVIAAKSVKLHKSPRLPVEPVQCVVYHWAWTGQIEDWDSGSSFRSTPVKPGEATSGTALVGENDVVVGLSRHAVGGGWAGFSVMLSASELVEAGYKLA</sequence>
<protein>
    <submittedName>
        <fullName evidence="1">Uncharacterized protein</fullName>
    </submittedName>
</protein>
<dbReference type="EMBL" id="JAOQAZ010000020">
    <property type="protein sequence ID" value="KAJ4255367.1"/>
    <property type="molecule type" value="Genomic_DNA"/>
</dbReference>
<evidence type="ECO:0000313" key="1">
    <source>
        <dbReference type="EMBL" id="KAJ4255367.1"/>
    </source>
</evidence>